<protein>
    <submittedName>
        <fullName evidence="3">Histidine phosphatase family protein</fullName>
    </submittedName>
</protein>
<dbReference type="InterPro" id="IPR013078">
    <property type="entry name" value="His_Pase_superF_clade-1"/>
</dbReference>
<dbReference type="KEGG" id="cliz:G7Y31_08830"/>
<keyword evidence="4" id="KW-1185">Reference proteome</keyword>
<dbReference type="InterPro" id="IPR029033">
    <property type="entry name" value="His_PPase_superfam"/>
</dbReference>
<feature type="active site" description="Proton donor/acceptor" evidence="1">
    <location>
        <position position="83"/>
    </location>
</feature>
<name>A0A7T0PA60_9CORY</name>
<dbReference type="SUPFAM" id="SSF53254">
    <property type="entry name" value="Phosphoglycerate mutase-like"/>
    <property type="match status" value="1"/>
</dbReference>
<dbReference type="Pfam" id="PF00300">
    <property type="entry name" value="His_Phos_1"/>
    <property type="match status" value="1"/>
</dbReference>
<dbReference type="PANTHER" id="PTHR48100:SF62">
    <property type="entry name" value="GLUCOSYL-3-PHOSPHOGLYCERATE PHOSPHATASE"/>
    <property type="match status" value="1"/>
</dbReference>
<dbReference type="SMART" id="SM00855">
    <property type="entry name" value="PGAM"/>
    <property type="match status" value="1"/>
</dbReference>
<accession>A0A7T0PA60</accession>
<dbReference type="CDD" id="cd07067">
    <property type="entry name" value="HP_PGM_like"/>
    <property type="match status" value="1"/>
</dbReference>
<feature type="active site" description="Tele-phosphohistidine intermediate" evidence="1">
    <location>
        <position position="10"/>
    </location>
</feature>
<organism evidence="3 4">
    <name type="scientific">Corynebacterium lizhenjunii</name>
    <dbReference type="NCBI Taxonomy" id="2709394"/>
    <lineage>
        <taxon>Bacteria</taxon>
        <taxon>Bacillati</taxon>
        <taxon>Actinomycetota</taxon>
        <taxon>Actinomycetes</taxon>
        <taxon>Mycobacteriales</taxon>
        <taxon>Corynebacteriaceae</taxon>
        <taxon>Corynebacterium</taxon>
    </lineage>
</organism>
<dbReference type="Proteomes" id="UP000594681">
    <property type="component" value="Chromosome"/>
</dbReference>
<dbReference type="AlphaFoldDB" id="A0A7T0PA60"/>
<dbReference type="PANTHER" id="PTHR48100">
    <property type="entry name" value="BROAD-SPECIFICITY PHOSPHATASE YOR283W-RELATED"/>
    <property type="match status" value="1"/>
</dbReference>
<evidence type="ECO:0000256" key="2">
    <source>
        <dbReference type="PIRSR" id="PIRSR613078-2"/>
    </source>
</evidence>
<dbReference type="GO" id="GO:0005737">
    <property type="term" value="C:cytoplasm"/>
    <property type="evidence" value="ECO:0007669"/>
    <property type="project" value="TreeGrafter"/>
</dbReference>
<dbReference type="InterPro" id="IPR001345">
    <property type="entry name" value="PG/BPGM_mutase_AS"/>
</dbReference>
<feature type="binding site" evidence="2">
    <location>
        <position position="59"/>
    </location>
    <ligand>
        <name>substrate</name>
    </ligand>
</feature>
<dbReference type="PROSITE" id="PS00175">
    <property type="entry name" value="PG_MUTASE"/>
    <property type="match status" value="1"/>
</dbReference>
<gene>
    <name evidence="3" type="ORF">G7Y31_08830</name>
</gene>
<sequence length="231" mass="25095">MSRRLILIRHGQTTYNATGRMQGHLDTELSQVGLEQARAAAALLGDQGIVKIVSSDLVRAHRTAEIIGAQLGLDVSVDARLRETHLGQWQGRTSAEVDREYPGVRALWRHDPTWAPPEGESRVDVARRARPVVDELMRTFSHWDGAAVLLVAHGGAISALTCALLGLDVQQYGLLSGLKNTHWSQLTARPVFDPSQPDSPADFGGDGTQAQWYFDGWNMGARVVGGEGADV</sequence>
<dbReference type="Gene3D" id="3.40.50.1240">
    <property type="entry name" value="Phosphoglycerate mutase-like"/>
    <property type="match status" value="1"/>
</dbReference>
<evidence type="ECO:0000313" key="3">
    <source>
        <dbReference type="EMBL" id="QPK78646.1"/>
    </source>
</evidence>
<evidence type="ECO:0000313" key="4">
    <source>
        <dbReference type="Proteomes" id="UP000594681"/>
    </source>
</evidence>
<evidence type="ECO:0000256" key="1">
    <source>
        <dbReference type="PIRSR" id="PIRSR613078-1"/>
    </source>
</evidence>
<dbReference type="RefSeq" id="WP_165009463.1">
    <property type="nucleotide sequence ID" value="NZ_CP064954.1"/>
</dbReference>
<reference evidence="3 4" key="1">
    <citation type="submission" date="2020-11" db="EMBL/GenBank/DDBJ databases">
        <title>Corynebacterium sp. ZJ-599.</title>
        <authorList>
            <person name="Zhou J."/>
        </authorList>
    </citation>
    <scope>NUCLEOTIDE SEQUENCE [LARGE SCALE GENOMIC DNA]</scope>
    <source>
        <strain evidence="3 4">ZJ-599</strain>
    </source>
</reference>
<dbReference type="InterPro" id="IPR050275">
    <property type="entry name" value="PGM_Phosphatase"/>
</dbReference>
<dbReference type="GO" id="GO:0016791">
    <property type="term" value="F:phosphatase activity"/>
    <property type="evidence" value="ECO:0007669"/>
    <property type="project" value="TreeGrafter"/>
</dbReference>
<proteinExistence type="predicted"/>
<dbReference type="EMBL" id="CP064954">
    <property type="protein sequence ID" value="QPK78646.1"/>
    <property type="molecule type" value="Genomic_DNA"/>
</dbReference>
<feature type="binding site" evidence="2">
    <location>
        <begin position="9"/>
        <end position="16"/>
    </location>
    <ligand>
        <name>substrate</name>
    </ligand>
</feature>